<dbReference type="OrthoDB" id="9788773at2"/>
<gene>
    <name evidence="2" type="ORF">EDD63_1218</name>
</gene>
<dbReference type="PROSITE" id="PS51671">
    <property type="entry name" value="ACT"/>
    <property type="match status" value="1"/>
</dbReference>
<comment type="caution">
    <text evidence="2">The sequence shown here is derived from an EMBL/GenBank/DDBJ whole genome shotgun (WGS) entry which is preliminary data.</text>
</comment>
<evidence type="ECO:0000313" key="3">
    <source>
        <dbReference type="Proteomes" id="UP000294743"/>
    </source>
</evidence>
<feature type="domain" description="ACT" evidence="1">
    <location>
        <begin position="70"/>
        <end position="145"/>
    </location>
</feature>
<evidence type="ECO:0000259" key="1">
    <source>
        <dbReference type="PROSITE" id="PS51671"/>
    </source>
</evidence>
<dbReference type="PIRSF" id="PIRSF025624">
    <property type="entry name" value="ACT_PheB"/>
    <property type="match status" value="1"/>
</dbReference>
<dbReference type="AlphaFoldDB" id="A0A4R7ZG60"/>
<dbReference type="RefSeq" id="WP_134169740.1">
    <property type="nucleotide sequence ID" value="NZ_SODD01000021.1"/>
</dbReference>
<organism evidence="2 3">
    <name type="scientific">Breznakia blatticola</name>
    <dbReference type="NCBI Taxonomy" id="1754012"/>
    <lineage>
        <taxon>Bacteria</taxon>
        <taxon>Bacillati</taxon>
        <taxon>Bacillota</taxon>
        <taxon>Erysipelotrichia</taxon>
        <taxon>Erysipelotrichales</taxon>
        <taxon>Erysipelotrichaceae</taxon>
        <taxon>Breznakia</taxon>
    </lineage>
</organism>
<dbReference type="InterPro" id="IPR008310">
    <property type="entry name" value="UPF0735_ACT_dom-cont"/>
</dbReference>
<reference evidence="2 3" key="1">
    <citation type="submission" date="2019-03" db="EMBL/GenBank/DDBJ databases">
        <title>Genomic Encyclopedia of Type Strains, Phase IV (KMG-IV): sequencing the most valuable type-strain genomes for metagenomic binning, comparative biology and taxonomic classification.</title>
        <authorList>
            <person name="Goeker M."/>
        </authorList>
    </citation>
    <scope>NUCLEOTIDE SEQUENCE [LARGE SCALE GENOMIC DNA]</scope>
    <source>
        <strain evidence="2 3">DSM 28867</strain>
    </source>
</reference>
<protein>
    <submittedName>
        <fullName evidence="2">Chorismate mutase</fullName>
    </submittedName>
</protein>
<dbReference type="EMBL" id="SODD01000021">
    <property type="protein sequence ID" value="TDW16619.1"/>
    <property type="molecule type" value="Genomic_DNA"/>
</dbReference>
<accession>A0A4R7ZG60</accession>
<dbReference type="InterPro" id="IPR002912">
    <property type="entry name" value="ACT_dom"/>
</dbReference>
<dbReference type="Gene3D" id="3.30.70.260">
    <property type="match status" value="1"/>
</dbReference>
<dbReference type="InterPro" id="IPR045865">
    <property type="entry name" value="ACT-like_dom_sf"/>
</dbReference>
<sequence length="146" mass="16436">MLDSYLIVSKEVLPEVILKVIEVKKILETKEDAQVSDVTREVGISRSAFYKYKDHVFEPSNTNLLERKALIAFTLSDEKGILSEALLTFSAFGCNILTINQNIPIAKRANVVTSIDVKDMKGEIQELINRLQEIKGLSKVRLLSIE</sequence>
<dbReference type="Proteomes" id="UP000294743">
    <property type="component" value="Unassembled WGS sequence"/>
</dbReference>
<keyword evidence="3" id="KW-1185">Reference proteome</keyword>
<name>A0A4R7ZG60_9FIRM</name>
<proteinExistence type="predicted"/>
<dbReference type="NCBIfam" id="NF003361">
    <property type="entry name" value="PRK04435.1"/>
    <property type="match status" value="1"/>
</dbReference>
<evidence type="ECO:0000313" key="2">
    <source>
        <dbReference type="EMBL" id="TDW16619.1"/>
    </source>
</evidence>
<dbReference type="SUPFAM" id="SSF55021">
    <property type="entry name" value="ACT-like"/>
    <property type="match status" value="1"/>
</dbReference>